<keyword evidence="4" id="KW-0238">DNA-binding</keyword>
<evidence type="ECO:0000256" key="1">
    <source>
        <dbReference type="ARBA" id="ARBA00009913"/>
    </source>
</evidence>
<proteinExistence type="inferred from homology"/>
<organism evidence="9 10">
    <name type="scientific">Segatella copri</name>
    <dbReference type="NCBI Taxonomy" id="165179"/>
    <lineage>
        <taxon>Bacteria</taxon>
        <taxon>Pseudomonadati</taxon>
        <taxon>Bacteroidota</taxon>
        <taxon>Bacteroidia</taxon>
        <taxon>Bacteroidales</taxon>
        <taxon>Prevotellaceae</taxon>
        <taxon>Segatella</taxon>
    </lineage>
</organism>
<keyword evidence="5" id="KW-0233">DNA recombination</keyword>
<dbReference type="InterPro" id="IPR050639">
    <property type="entry name" value="SSR_resolvase"/>
</dbReference>
<evidence type="ECO:0000256" key="6">
    <source>
        <dbReference type="PIRSR" id="PIRSR606118-50"/>
    </source>
</evidence>
<dbReference type="Proteomes" id="UP001209074">
    <property type="component" value="Unassembled WGS sequence"/>
</dbReference>
<dbReference type="PROSITE" id="PS51736">
    <property type="entry name" value="RECOMBINASES_3"/>
    <property type="match status" value="1"/>
</dbReference>
<evidence type="ECO:0000313" key="10">
    <source>
        <dbReference type="Proteomes" id="UP001209074"/>
    </source>
</evidence>
<evidence type="ECO:0000256" key="5">
    <source>
        <dbReference type="ARBA" id="ARBA00023172"/>
    </source>
</evidence>
<evidence type="ECO:0000256" key="3">
    <source>
        <dbReference type="ARBA" id="ARBA00023100"/>
    </source>
</evidence>
<keyword evidence="2" id="KW-0229">DNA integration</keyword>
<dbReference type="AlphaFoldDB" id="A0AAW5TQR0"/>
<dbReference type="Gene3D" id="1.10.10.60">
    <property type="entry name" value="Homeodomain-like"/>
    <property type="match status" value="1"/>
</dbReference>
<feature type="domain" description="Resolvase/invertase-type recombinase catalytic" evidence="8">
    <location>
        <begin position="2"/>
        <end position="134"/>
    </location>
</feature>
<comment type="similarity">
    <text evidence="1">Belongs to the site-specific recombinase resolvase family.</text>
</comment>
<sequence>MAKIGYARVSTRDQNLDLQLVALEKAGCEKVYSEHKSGLKARLELAEAIKYLRKGDTLVVYKFDRLGRSLRDLLNIISELHEKGVSIQSLKDNIDTSSTSGKLMMHIFASLAEFERDLIVERTQAGRKAAMAKGKKMGRSRLKRHTKAKAAASLYKNGMTIDEIQKQLGIKSKSSVYRFLRIEGIEPTRKPFVRKKII</sequence>
<dbReference type="Pfam" id="PF00239">
    <property type="entry name" value="Resolvase"/>
    <property type="match status" value="1"/>
</dbReference>
<gene>
    <name evidence="9" type="ORF">ONT05_07435</name>
</gene>
<evidence type="ECO:0000256" key="2">
    <source>
        <dbReference type="ARBA" id="ARBA00022908"/>
    </source>
</evidence>
<accession>A0AAW5TQR0</accession>
<dbReference type="EMBL" id="JAPDUS010000011">
    <property type="protein sequence ID" value="MCW4093389.1"/>
    <property type="molecule type" value="Genomic_DNA"/>
</dbReference>
<feature type="active site" description="O-(5'-phospho-DNA)-serine intermediate" evidence="6 7">
    <location>
        <position position="10"/>
    </location>
</feature>
<dbReference type="FunFam" id="3.40.50.1390:FF:000001">
    <property type="entry name" value="DNA recombinase"/>
    <property type="match status" value="1"/>
</dbReference>
<evidence type="ECO:0000313" key="9">
    <source>
        <dbReference type="EMBL" id="MCW4093389.1"/>
    </source>
</evidence>
<dbReference type="RefSeq" id="WP_264959737.1">
    <property type="nucleotide sequence ID" value="NZ_JAPDUQ010000002.1"/>
</dbReference>
<name>A0AAW5TQR0_9BACT</name>
<dbReference type="GO" id="GO:0003677">
    <property type="term" value="F:DNA binding"/>
    <property type="evidence" value="ECO:0007669"/>
    <property type="project" value="UniProtKB-KW"/>
</dbReference>
<reference evidence="9" key="1">
    <citation type="submission" date="2022-11" db="EMBL/GenBank/DDBJ databases">
        <title>Genomic repertoires linked with pathogenic potency of arthritogenic Prevotella copri isolated from the gut of rheumatoid arthritis patients.</title>
        <authorList>
            <person name="Nii T."/>
            <person name="Maeda Y."/>
            <person name="Motooka D."/>
            <person name="Naito M."/>
            <person name="Matsumoto Y."/>
            <person name="Ogawa T."/>
            <person name="Oguro-Igashira E."/>
            <person name="Kishikawa T."/>
            <person name="Yamashita M."/>
            <person name="Koizumi S."/>
            <person name="Kurakawa T."/>
            <person name="Okumura R."/>
            <person name="Kayama H."/>
            <person name="Murakami M."/>
            <person name="Sakaguchi T."/>
            <person name="Das B."/>
            <person name="Nakamura S."/>
            <person name="Okada Y."/>
            <person name="Kumanogoh A."/>
            <person name="Takeda K."/>
        </authorList>
    </citation>
    <scope>NUCLEOTIDE SEQUENCE</scope>
    <source>
        <strain evidence="9">N016-13</strain>
    </source>
</reference>
<dbReference type="InterPro" id="IPR006118">
    <property type="entry name" value="Recombinase_CS"/>
</dbReference>
<dbReference type="GO" id="GO:0015074">
    <property type="term" value="P:DNA integration"/>
    <property type="evidence" value="ECO:0007669"/>
    <property type="project" value="UniProtKB-KW"/>
</dbReference>
<dbReference type="PROSITE" id="PS00397">
    <property type="entry name" value="RECOMBINASES_1"/>
    <property type="match status" value="1"/>
</dbReference>
<keyword evidence="3" id="KW-0230">DNA invertase</keyword>
<dbReference type="PANTHER" id="PTHR30461">
    <property type="entry name" value="DNA-INVERTASE FROM LAMBDOID PROPHAGE"/>
    <property type="match status" value="1"/>
</dbReference>
<dbReference type="InterPro" id="IPR006119">
    <property type="entry name" value="Resolv_N"/>
</dbReference>
<dbReference type="SMART" id="SM00857">
    <property type="entry name" value="Resolvase"/>
    <property type="match status" value="1"/>
</dbReference>
<dbReference type="Gene3D" id="3.40.50.1390">
    <property type="entry name" value="Resolvase, N-terminal catalytic domain"/>
    <property type="match status" value="1"/>
</dbReference>
<evidence type="ECO:0000259" key="8">
    <source>
        <dbReference type="PROSITE" id="PS51736"/>
    </source>
</evidence>
<comment type="caution">
    <text evidence="9">The sequence shown here is derived from an EMBL/GenBank/DDBJ whole genome shotgun (WGS) entry which is preliminary data.</text>
</comment>
<dbReference type="GO" id="GO:0000150">
    <property type="term" value="F:DNA strand exchange activity"/>
    <property type="evidence" value="ECO:0007669"/>
    <property type="project" value="UniProtKB-KW"/>
</dbReference>
<evidence type="ECO:0000256" key="7">
    <source>
        <dbReference type="PROSITE-ProRule" id="PRU10137"/>
    </source>
</evidence>
<dbReference type="CDD" id="cd03768">
    <property type="entry name" value="SR_ResInv"/>
    <property type="match status" value="1"/>
</dbReference>
<protein>
    <submittedName>
        <fullName evidence="9">Recombinase family protein</fullName>
    </submittedName>
</protein>
<dbReference type="PANTHER" id="PTHR30461:SF2">
    <property type="entry name" value="SERINE RECOMBINASE PINE-RELATED"/>
    <property type="match status" value="1"/>
</dbReference>
<dbReference type="InterPro" id="IPR036162">
    <property type="entry name" value="Resolvase-like_N_sf"/>
</dbReference>
<evidence type="ECO:0000256" key="4">
    <source>
        <dbReference type="ARBA" id="ARBA00023125"/>
    </source>
</evidence>
<dbReference type="SUPFAM" id="SSF53041">
    <property type="entry name" value="Resolvase-like"/>
    <property type="match status" value="1"/>
</dbReference>